<dbReference type="InParanoid" id="A0A1D2VHK6"/>
<dbReference type="InterPro" id="IPR002504">
    <property type="entry name" value="NADK"/>
</dbReference>
<dbReference type="OrthoDB" id="24581at2759"/>
<evidence type="ECO:0000313" key="7">
    <source>
        <dbReference type="EMBL" id="ODV61151.1"/>
    </source>
</evidence>
<keyword evidence="4" id="KW-0521">NADP</keyword>
<dbReference type="SUPFAM" id="SSF111331">
    <property type="entry name" value="NAD kinase/diacylglycerol kinase-like"/>
    <property type="match status" value="1"/>
</dbReference>
<protein>
    <submittedName>
        <fullName evidence="7">ATP-NAD kinase</fullName>
    </submittedName>
</protein>
<dbReference type="AlphaFoldDB" id="A0A1D2VHK6"/>
<dbReference type="Gene3D" id="2.60.200.30">
    <property type="entry name" value="Probable inorganic polyphosphate/atp-NAD kinase, domain 2"/>
    <property type="match status" value="1"/>
</dbReference>
<evidence type="ECO:0000313" key="8">
    <source>
        <dbReference type="Proteomes" id="UP000095038"/>
    </source>
</evidence>
<dbReference type="STRING" id="1344418.A0A1D2VHK6"/>
<feature type="region of interest" description="Disordered" evidence="6">
    <location>
        <begin position="407"/>
        <end position="438"/>
    </location>
</feature>
<evidence type="ECO:0000256" key="6">
    <source>
        <dbReference type="SAM" id="MobiDB-lite"/>
    </source>
</evidence>
<name>A0A1D2VHK6_9ASCO</name>
<dbReference type="HAMAP" id="MF_00361">
    <property type="entry name" value="NAD_kinase"/>
    <property type="match status" value="1"/>
</dbReference>
<keyword evidence="5" id="KW-0520">NAD</keyword>
<evidence type="ECO:0000256" key="3">
    <source>
        <dbReference type="ARBA" id="ARBA00022777"/>
    </source>
</evidence>
<keyword evidence="3 7" id="KW-0418">Kinase</keyword>
<dbReference type="InterPro" id="IPR017437">
    <property type="entry name" value="ATP-NAD_kinase_PpnK-typ_C"/>
</dbReference>
<dbReference type="GO" id="GO:0003951">
    <property type="term" value="F:NAD+ kinase activity"/>
    <property type="evidence" value="ECO:0007669"/>
    <property type="project" value="InterPro"/>
</dbReference>
<keyword evidence="8" id="KW-1185">Reference proteome</keyword>
<dbReference type="InterPro" id="IPR016064">
    <property type="entry name" value="NAD/diacylglycerol_kinase_sf"/>
</dbReference>
<dbReference type="Pfam" id="PF01513">
    <property type="entry name" value="NAD_kinase"/>
    <property type="match status" value="1"/>
</dbReference>
<gene>
    <name evidence="7" type="ORF">ASCRUDRAFT_8097</name>
</gene>
<proteinExistence type="inferred from homology"/>
<reference evidence="8" key="1">
    <citation type="submission" date="2016-05" db="EMBL/GenBank/DDBJ databases">
        <title>Comparative genomics of biotechnologically important yeasts.</title>
        <authorList>
            <consortium name="DOE Joint Genome Institute"/>
            <person name="Riley R."/>
            <person name="Haridas S."/>
            <person name="Wolfe K.H."/>
            <person name="Lopes M.R."/>
            <person name="Hittinger C.T."/>
            <person name="Goker M."/>
            <person name="Salamov A."/>
            <person name="Wisecaver J."/>
            <person name="Long T.M."/>
            <person name="Aerts A.L."/>
            <person name="Barry K."/>
            <person name="Choi C."/>
            <person name="Clum A."/>
            <person name="Coughlan A.Y."/>
            <person name="Deshpande S."/>
            <person name="Douglass A.P."/>
            <person name="Hanson S.J."/>
            <person name="Klenk H.-P."/>
            <person name="Labutti K."/>
            <person name="Lapidus A."/>
            <person name="Lindquist E."/>
            <person name="Lipzen A."/>
            <person name="Meier-Kolthoff J.P."/>
            <person name="Ohm R.A."/>
            <person name="Otillar R.P."/>
            <person name="Pangilinan J."/>
            <person name="Peng Y."/>
            <person name="Rokas A."/>
            <person name="Rosa C.A."/>
            <person name="Scheuner C."/>
            <person name="Sibirny A.A."/>
            <person name="Slot J.C."/>
            <person name="Stielow J.B."/>
            <person name="Sun H."/>
            <person name="Kurtzman C.P."/>
            <person name="Blackwell M."/>
            <person name="Grigoriev I.V."/>
            <person name="Jeffries T.W."/>
        </authorList>
    </citation>
    <scope>NUCLEOTIDE SEQUENCE [LARGE SCALE GENOMIC DNA]</scope>
    <source>
        <strain evidence="8">DSM 1968</strain>
    </source>
</reference>
<keyword evidence="2" id="KW-0808">Transferase</keyword>
<dbReference type="PANTHER" id="PTHR20275">
    <property type="entry name" value="NAD KINASE"/>
    <property type="match status" value="1"/>
</dbReference>
<accession>A0A1D2VHK6</accession>
<evidence type="ECO:0000256" key="4">
    <source>
        <dbReference type="ARBA" id="ARBA00022857"/>
    </source>
</evidence>
<dbReference type="GeneID" id="30968190"/>
<comment type="similarity">
    <text evidence="1">Belongs to the NAD kinase family.</text>
</comment>
<dbReference type="Pfam" id="PF20143">
    <property type="entry name" value="NAD_kinase_C"/>
    <property type="match status" value="1"/>
</dbReference>
<evidence type="ECO:0000256" key="5">
    <source>
        <dbReference type="ARBA" id="ARBA00023027"/>
    </source>
</evidence>
<dbReference type="Proteomes" id="UP000095038">
    <property type="component" value="Unassembled WGS sequence"/>
</dbReference>
<organism evidence="7 8">
    <name type="scientific">Ascoidea rubescens DSM 1968</name>
    <dbReference type="NCBI Taxonomy" id="1344418"/>
    <lineage>
        <taxon>Eukaryota</taxon>
        <taxon>Fungi</taxon>
        <taxon>Dikarya</taxon>
        <taxon>Ascomycota</taxon>
        <taxon>Saccharomycotina</taxon>
        <taxon>Saccharomycetes</taxon>
        <taxon>Ascoideaceae</taxon>
        <taxon>Ascoidea</taxon>
    </lineage>
</organism>
<evidence type="ECO:0000256" key="2">
    <source>
        <dbReference type="ARBA" id="ARBA00022679"/>
    </source>
</evidence>
<feature type="compositionally biased region" description="Acidic residues" evidence="6">
    <location>
        <begin position="415"/>
        <end position="438"/>
    </location>
</feature>
<dbReference type="GO" id="GO:0019674">
    <property type="term" value="P:NAD+ metabolic process"/>
    <property type="evidence" value="ECO:0007669"/>
    <property type="project" value="InterPro"/>
</dbReference>
<dbReference type="Gene3D" id="3.40.50.10330">
    <property type="entry name" value="Probable inorganic polyphosphate/atp-NAD kinase, domain 1"/>
    <property type="match status" value="2"/>
</dbReference>
<dbReference type="RefSeq" id="XP_020047458.1">
    <property type="nucleotide sequence ID" value="XM_020194554.1"/>
</dbReference>
<dbReference type="EMBL" id="KV454480">
    <property type="protein sequence ID" value="ODV61151.1"/>
    <property type="molecule type" value="Genomic_DNA"/>
</dbReference>
<dbReference type="GO" id="GO:0006741">
    <property type="term" value="P:NADP+ biosynthetic process"/>
    <property type="evidence" value="ECO:0007669"/>
    <property type="project" value="InterPro"/>
</dbReference>
<evidence type="ECO:0000256" key="1">
    <source>
        <dbReference type="ARBA" id="ARBA00010995"/>
    </source>
</evidence>
<dbReference type="InterPro" id="IPR017438">
    <property type="entry name" value="ATP-NAD_kinase_N"/>
</dbReference>
<dbReference type="PANTHER" id="PTHR20275:SF0">
    <property type="entry name" value="NAD KINASE"/>
    <property type="match status" value="1"/>
</dbReference>
<sequence>MTIANKLVDNYYVPQFNNQITIKSKISNILIITKIYDLEPILDTKTLVKYLLLLKEYGINIYIQDKLKMIKEFGYNEILEYKETLKSKSGLKFWNSESFTFKPDLFDLVITMGGDGTVLFASLLFQSYMPPVLSFGLGSLGFLTDYQFENHQEILGNMIKNGFHCSVRRRFQCTVMRSDQSRIKNENENENINANKNANKNDKTLANGKQAMISLANIRDLSEEIARNSNNTDYIEDSYNFHETHKVLETYIIFNDIVFDRGPNSTMTSIDLYGDFEPLTTIEADGCVIATPSGSTAYSLSAGGSLVHPEIPGVLISPICPHTLSLRPLIIPETITLRVGVPYNSRSTVWCSFDGKNRIELKNGDFVTITPSRYPLSFVKNNTSKLLWFKRLSDTLNWNERKKQKPMTKIAIDNDNNDDNNDDNDDDNDNDNDNDNANDNDSDNGFLSFFLGNGFGFLLFGNFTNLKWDYKNVNDRY</sequence>